<dbReference type="PANTHER" id="PTHR46609:SF6">
    <property type="entry name" value="EXONUCLEASE, PHAGE-TYPE_RECB, C-TERMINAL DOMAIN-CONTAINING PROTEIN-RELATED"/>
    <property type="match status" value="1"/>
</dbReference>
<reference evidence="4" key="1">
    <citation type="journal article" date="2019" name="Int. J. Syst. Evol. Microbiol.">
        <title>The Global Catalogue of Microorganisms (GCM) 10K type strain sequencing project: providing services to taxonomists for standard genome sequencing and annotation.</title>
        <authorList>
            <consortium name="The Broad Institute Genomics Platform"/>
            <consortium name="The Broad Institute Genome Sequencing Center for Infectious Disease"/>
            <person name="Wu L."/>
            <person name="Ma J."/>
        </authorList>
    </citation>
    <scope>NUCLEOTIDE SEQUENCE [LARGE SCALE GENOMIC DNA]</scope>
    <source>
        <strain evidence="4">CCUG 61889</strain>
    </source>
</reference>
<dbReference type="InterPro" id="IPR011604">
    <property type="entry name" value="PDDEXK-like_dom_sf"/>
</dbReference>
<keyword evidence="4" id="KW-1185">Reference proteome</keyword>
<organism evidence="3 4">
    <name type="scientific">Bacillus songklensis</name>
    <dbReference type="NCBI Taxonomy" id="1069116"/>
    <lineage>
        <taxon>Bacteria</taxon>
        <taxon>Bacillati</taxon>
        <taxon>Bacillota</taxon>
        <taxon>Bacilli</taxon>
        <taxon>Bacillales</taxon>
        <taxon>Bacillaceae</taxon>
        <taxon>Bacillus</taxon>
    </lineage>
</organism>
<name>A0ABV8B3Q5_9BACI</name>
<dbReference type="InterPro" id="IPR019080">
    <property type="entry name" value="YqaJ_viral_recombinase"/>
</dbReference>
<dbReference type="SUPFAM" id="SSF52980">
    <property type="entry name" value="Restriction endonuclease-like"/>
    <property type="match status" value="1"/>
</dbReference>
<evidence type="ECO:0000256" key="1">
    <source>
        <dbReference type="SAM" id="Coils"/>
    </source>
</evidence>
<sequence length="314" mass="36456">MQASIFTSTAEMSREEWLEARTKGIGGSDASVILGLNKWKTPFELWLEKTGQFISEDIQSEAAYWGNQMEDVVAKEFSLRTNKKVRRCNRILQHPEYTFMLANIDREVVGEKAVLECKTASEFKKKEWEGDEVPGPYLVQVQHYLAVTGYQQGYIAVLMGGNKFEWKPVNRDEELIQYIIEQEKHFWEYHVMQNIPPAIDGSSAAEQFLKERYKETNPEKTMELNADFKSKIEEYNSLKTTISQLEQQKKALENEMKNELKDAEVGFANGYEVLWKPRASSRVDSKALKEKFPDVYQQVVKQSVSRYFSIKQLD</sequence>
<protein>
    <submittedName>
        <fullName evidence="3">YqaJ viral recombinase family protein</fullName>
    </submittedName>
</protein>
<dbReference type="Gene3D" id="3.90.320.10">
    <property type="match status" value="1"/>
</dbReference>
<dbReference type="NCBIfam" id="TIGR03033">
    <property type="entry name" value="phage_rel_nuc"/>
    <property type="match status" value="1"/>
</dbReference>
<proteinExistence type="predicted"/>
<dbReference type="InterPro" id="IPR011335">
    <property type="entry name" value="Restrct_endonuc-II-like"/>
</dbReference>
<dbReference type="InterPro" id="IPR051703">
    <property type="entry name" value="NF-kappa-B_Signaling_Reg"/>
</dbReference>
<evidence type="ECO:0000313" key="3">
    <source>
        <dbReference type="EMBL" id="MFC3883782.1"/>
    </source>
</evidence>
<gene>
    <name evidence="3" type="ORF">ACFOU2_09820</name>
</gene>
<comment type="caution">
    <text evidence="3">The sequence shown here is derived from an EMBL/GenBank/DDBJ whole genome shotgun (WGS) entry which is preliminary data.</text>
</comment>
<accession>A0ABV8B3Q5</accession>
<keyword evidence="1" id="KW-0175">Coiled coil</keyword>
<evidence type="ECO:0000313" key="4">
    <source>
        <dbReference type="Proteomes" id="UP001595752"/>
    </source>
</evidence>
<feature type="domain" description="YqaJ viral recombinase" evidence="2">
    <location>
        <begin position="16"/>
        <end position="151"/>
    </location>
</feature>
<dbReference type="Proteomes" id="UP001595752">
    <property type="component" value="Unassembled WGS sequence"/>
</dbReference>
<dbReference type="RefSeq" id="WP_377914601.1">
    <property type="nucleotide sequence ID" value="NZ_JBHRZT010000043.1"/>
</dbReference>
<dbReference type="PANTHER" id="PTHR46609">
    <property type="entry name" value="EXONUCLEASE, PHAGE-TYPE/RECB, C-TERMINAL DOMAIN-CONTAINING PROTEIN"/>
    <property type="match status" value="1"/>
</dbReference>
<evidence type="ECO:0000259" key="2">
    <source>
        <dbReference type="Pfam" id="PF09588"/>
    </source>
</evidence>
<feature type="coiled-coil region" evidence="1">
    <location>
        <begin position="228"/>
        <end position="262"/>
    </location>
</feature>
<dbReference type="Pfam" id="PF09588">
    <property type="entry name" value="YqaJ"/>
    <property type="match status" value="1"/>
</dbReference>
<dbReference type="EMBL" id="JBHRZT010000043">
    <property type="protein sequence ID" value="MFC3883782.1"/>
    <property type="molecule type" value="Genomic_DNA"/>
</dbReference>
<dbReference type="InterPro" id="IPR017482">
    <property type="entry name" value="Lambda-type_endonuclease"/>
</dbReference>